<dbReference type="Proteomes" id="UP001252186">
    <property type="component" value="Unassembled WGS sequence"/>
</dbReference>
<name>A0ABU2Y811_9FLAO</name>
<protein>
    <recommendedName>
        <fullName evidence="4">tRNA_anti-like</fullName>
    </recommendedName>
</protein>
<keyword evidence="1" id="KW-0812">Transmembrane</keyword>
<proteinExistence type="predicted"/>
<dbReference type="InterPro" id="IPR024422">
    <property type="entry name" value="Protein_unknown_function_OB"/>
</dbReference>
<gene>
    <name evidence="2" type="ORF">RM519_11365</name>
</gene>
<dbReference type="EMBL" id="JAVRHV010000006">
    <property type="protein sequence ID" value="MDT0553847.1"/>
    <property type="molecule type" value="Genomic_DNA"/>
</dbReference>
<evidence type="ECO:0008006" key="4">
    <source>
        <dbReference type="Google" id="ProtNLM"/>
    </source>
</evidence>
<keyword evidence="3" id="KW-1185">Reference proteome</keyword>
<keyword evidence="1" id="KW-1133">Transmembrane helix</keyword>
<evidence type="ECO:0000313" key="2">
    <source>
        <dbReference type="EMBL" id="MDT0553847.1"/>
    </source>
</evidence>
<evidence type="ECO:0000256" key="1">
    <source>
        <dbReference type="SAM" id="Phobius"/>
    </source>
</evidence>
<feature type="transmembrane region" description="Helical" evidence="1">
    <location>
        <begin position="6"/>
        <end position="23"/>
    </location>
</feature>
<sequence length="125" mass="14712">MNKMKIGFLILIVLGIVGYNYIYKSHRNIQLERPDYTLFSNDILDEFQLNLDESTNKYLNKIIIIEGEVTNLERDFVMLDDRIVCYNLDSKSLNLNTTVKIKGRFIGYDELLEELKLDQCIIIKQ</sequence>
<evidence type="ECO:0000313" key="3">
    <source>
        <dbReference type="Proteomes" id="UP001252186"/>
    </source>
</evidence>
<dbReference type="Pfam" id="PF12869">
    <property type="entry name" value="tRNA_anti-like"/>
    <property type="match status" value="1"/>
</dbReference>
<comment type="caution">
    <text evidence="2">The sequence shown here is derived from an EMBL/GenBank/DDBJ whole genome shotgun (WGS) entry which is preliminary data.</text>
</comment>
<organism evidence="2 3">
    <name type="scientific">Urechidicola vernalis</name>
    <dbReference type="NCBI Taxonomy" id="3075600"/>
    <lineage>
        <taxon>Bacteria</taxon>
        <taxon>Pseudomonadati</taxon>
        <taxon>Bacteroidota</taxon>
        <taxon>Flavobacteriia</taxon>
        <taxon>Flavobacteriales</taxon>
        <taxon>Flavobacteriaceae</taxon>
        <taxon>Urechidicola</taxon>
    </lineage>
</organism>
<keyword evidence="1" id="KW-0472">Membrane</keyword>
<dbReference type="RefSeq" id="WP_311593934.1">
    <property type="nucleotide sequence ID" value="NZ_JAVRHV010000006.1"/>
</dbReference>
<accession>A0ABU2Y811</accession>
<reference evidence="2 3" key="1">
    <citation type="submission" date="2023-09" db="EMBL/GenBank/DDBJ databases">
        <authorList>
            <person name="Rey-Velasco X."/>
        </authorList>
    </citation>
    <scope>NUCLEOTIDE SEQUENCE [LARGE SCALE GENOMIC DNA]</scope>
    <source>
        <strain evidence="2 3">P050</strain>
    </source>
</reference>